<organism evidence="1 2">
    <name type="scientific">Dermacentor silvarum</name>
    <name type="common">Tick</name>
    <dbReference type="NCBI Taxonomy" id="543639"/>
    <lineage>
        <taxon>Eukaryota</taxon>
        <taxon>Metazoa</taxon>
        <taxon>Ecdysozoa</taxon>
        <taxon>Arthropoda</taxon>
        <taxon>Chelicerata</taxon>
        <taxon>Arachnida</taxon>
        <taxon>Acari</taxon>
        <taxon>Parasitiformes</taxon>
        <taxon>Ixodida</taxon>
        <taxon>Ixodoidea</taxon>
        <taxon>Ixodidae</taxon>
        <taxon>Rhipicephalinae</taxon>
        <taxon>Dermacentor</taxon>
    </lineage>
</organism>
<dbReference type="EMBL" id="CM023473">
    <property type="protein sequence ID" value="KAH7953996.1"/>
    <property type="molecule type" value="Genomic_DNA"/>
</dbReference>
<sequence length="615" mass="68400">MSDSDATIDSDELESFLSTKRRQNNRESDHDVPRKQKKVSERPVKIHEISDSSSDTDCEDAPSMPTAISKTVSKKPVSVTPRNPGTSSGTEKLAAVKKETAKPVRRTVGGGNKVVRDTKEAAEAASDDRPACKYGPGCYRKNPEHVRAYRHDVAAKPKPSRYNDALLRLYYTSVTGIPARYNAAQIARSVRDLLSPDMGRLVRSAQFNYCFDIPWLVEQYPAEFRNLPLLVVHGEQREAKRQLEASAAGFQHVSFAQAKLEIVYGTHHTKMMLLLYKDGLRVIVHTANMVPSDWAQKTQAVWVGPLCPRLAPGSKDGDSETGFRADLLSYLSVYGDMHINEWCHYIRTHDFSAVKVFLVGSVPGRHTGPRKSCFGHLRLRNLLSQHGPSKDLVSNHWPLVAQFSSIGSLGASAESWLLGEFLSSLSTTKGSVVTARSVPLKLVFPSVDDVRCSLEGYPAGASIPYSIVTADKQRWLDSYFHRWKSDRLGRSAASPHIKTYTRLSPSSKQIAWLLVTSANLSKAAWGALEKNGSQLMIRSYELGVLLFPANFGQATTFVVSDGSSGNDALFLPLPYDVPLVPYKKDDEPWTWDSQHRELPDRFGNMWCPPVNRRGR</sequence>
<reference evidence="1" key="1">
    <citation type="submission" date="2020-05" db="EMBL/GenBank/DDBJ databases">
        <title>Large-scale comparative analyses of tick genomes elucidate their genetic diversity and vector capacities.</title>
        <authorList>
            <person name="Jia N."/>
            <person name="Wang J."/>
            <person name="Shi W."/>
            <person name="Du L."/>
            <person name="Sun Y."/>
            <person name="Zhan W."/>
            <person name="Jiang J."/>
            <person name="Wang Q."/>
            <person name="Zhang B."/>
            <person name="Ji P."/>
            <person name="Sakyi L.B."/>
            <person name="Cui X."/>
            <person name="Yuan T."/>
            <person name="Jiang B."/>
            <person name="Yang W."/>
            <person name="Lam T.T.-Y."/>
            <person name="Chang Q."/>
            <person name="Ding S."/>
            <person name="Wang X."/>
            <person name="Zhu J."/>
            <person name="Ruan X."/>
            <person name="Zhao L."/>
            <person name="Wei J."/>
            <person name="Que T."/>
            <person name="Du C."/>
            <person name="Cheng J."/>
            <person name="Dai P."/>
            <person name="Han X."/>
            <person name="Huang E."/>
            <person name="Gao Y."/>
            <person name="Liu J."/>
            <person name="Shao H."/>
            <person name="Ye R."/>
            <person name="Li L."/>
            <person name="Wei W."/>
            <person name="Wang X."/>
            <person name="Wang C."/>
            <person name="Yang T."/>
            <person name="Huo Q."/>
            <person name="Li W."/>
            <person name="Guo W."/>
            <person name="Chen H."/>
            <person name="Zhou L."/>
            <person name="Ni X."/>
            <person name="Tian J."/>
            <person name="Zhou Y."/>
            <person name="Sheng Y."/>
            <person name="Liu T."/>
            <person name="Pan Y."/>
            <person name="Xia L."/>
            <person name="Li J."/>
            <person name="Zhao F."/>
            <person name="Cao W."/>
        </authorList>
    </citation>
    <scope>NUCLEOTIDE SEQUENCE</scope>
    <source>
        <strain evidence="1">Dsil-2018</strain>
    </source>
</reference>
<gene>
    <name evidence="1" type="ORF">HPB49_014848</name>
</gene>
<dbReference type="Proteomes" id="UP000821865">
    <property type="component" value="Chromosome 4"/>
</dbReference>
<comment type="caution">
    <text evidence="1">The sequence shown here is derived from an EMBL/GenBank/DDBJ whole genome shotgun (WGS) entry which is preliminary data.</text>
</comment>
<evidence type="ECO:0000313" key="1">
    <source>
        <dbReference type="EMBL" id="KAH7953996.1"/>
    </source>
</evidence>
<accession>A0ACB8CXW8</accession>
<name>A0ACB8CXW8_DERSI</name>
<keyword evidence="2" id="KW-1185">Reference proteome</keyword>
<evidence type="ECO:0000313" key="2">
    <source>
        <dbReference type="Proteomes" id="UP000821865"/>
    </source>
</evidence>
<protein>
    <submittedName>
        <fullName evidence="1">Uncharacterized protein</fullName>
    </submittedName>
</protein>
<proteinExistence type="predicted"/>